<keyword evidence="5" id="KW-0408">Iron</keyword>
<dbReference type="InterPro" id="IPR017941">
    <property type="entry name" value="Rieske_2Fe-2S"/>
</dbReference>
<dbReference type="AlphaFoldDB" id="A0A1H0J078"/>
<dbReference type="CDD" id="cd03467">
    <property type="entry name" value="Rieske"/>
    <property type="match status" value="1"/>
</dbReference>
<reference evidence="10 11" key="1">
    <citation type="submission" date="2016-10" db="EMBL/GenBank/DDBJ databases">
        <authorList>
            <person name="de Groot N.N."/>
        </authorList>
    </citation>
    <scope>NUCLEOTIDE SEQUENCE [LARGE SCALE GENOMIC DNA]</scope>
    <source>
        <strain evidence="11">P4-7,KCTC 19426,CECT 7604</strain>
    </source>
</reference>
<evidence type="ECO:0000256" key="7">
    <source>
        <dbReference type="ARBA" id="ARBA00023157"/>
    </source>
</evidence>
<sequence>MTLTEIADQAAIPAASRVWPRRAVLAGSGAALLACAACGSKSTATSSASTTSTAAAANSSAAGGSPIASVSAIPADSGLIADAPSGKVILAKSNGKVVAHSAICTHQGAVIDGTGTCPLHGSKFNPATGAVINGPAGSPLAAVAVTEKDGKVYPA</sequence>
<organism evidence="10 11">
    <name type="scientific">Nakamurella panacisegetis</name>
    <dbReference type="NCBI Taxonomy" id="1090615"/>
    <lineage>
        <taxon>Bacteria</taxon>
        <taxon>Bacillati</taxon>
        <taxon>Actinomycetota</taxon>
        <taxon>Actinomycetes</taxon>
        <taxon>Nakamurellales</taxon>
        <taxon>Nakamurellaceae</taxon>
        <taxon>Nakamurella</taxon>
    </lineage>
</organism>
<dbReference type="GO" id="GO:0004497">
    <property type="term" value="F:monooxygenase activity"/>
    <property type="evidence" value="ECO:0007669"/>
    <property type="project" value="UniProtKB-ARBA"/>
</dbReference>
<dbReference type="Pfam" id="PF00355">
    <property type="entry name" value="Rieske"/>
    <property type="match status" value="1"/>
</dbReference>
<dbReference type="EMBL" id="LT629710">
    <property type="protein sequence ID" value="SDO37144.1"/>
    <property type="molecule type" value="Genomic_DNA"/>
</dbReference>
<keyword evidence="11" id="KW-1185">Reference proteome</keyword>
<evidence type="ECO:0000313" key="10">
    <source>
        <dbReference type="EMBL" id="SDO37144.1"/>
    </source>
</evidence>
<accession>A0A1H0J078</accession>
<evidence type="ECO:0000256" key="6">
    <source>
        <dbReference type="ARBA" id="ARBA00023014"/>
    </source>
</evidence>
<dbReference type="RefSeq" id="WP_090474628.1">
    <property type="nucleotide sequence ID" value="NZ_LT629710.1"/>
</dbReference>
<feature type="domain" description="Rieske" evidence="9">
    <location>
        <begin position="64"/>
        <end position="154"/>
    </location>
</feature>
<dbReference type="GO" id="GO:0051213">
    <property type="term" value="F:dioxygenase activity"/>
    <property type="evidence" value="ECO:0007669"/>
    <property type="project" value="UniProtKB-KW"/>
</dbReference>
<dbReference type="InterPro" id="IPR036922">
    <property type="entry name" value="Rieske_2Fe-2S_sf"/>
</dbReference>
<evidence type="ECO:0000256" key="2">
    <source>
        <dbReference type="ARBA" id="ARBA00015816"/>
    </source>
</evidence>
<dbReference type="Proteomes" id="UP000198741">
    <property type="component" value="Chromosome I"/>
</dbReference>
<evidence type="ECO:0000259" key="9">
    <source>
        <dbReference type="PROSITE" id="PS51296"/>
    </source>
</evidence>
<dbReference type="InterPro" id="IPR014349">
    <property type="entry name" value="Rieske_Fe-S_prot"/>
</dbReference>
<evidence type="ECO:0000256" key="3">
    <source>
        <dbReference type="ARBA" id="ARBA00022714"/>
    </source>
</evidence>
<evidence type="ECO:0000256" key="1">
    <source>
        <dbReference type="ARBA" id="ARBA00002494"/>
    </source>
</evidence>
<dbReference type="Gene3D" id="2.102.10.10">
    <property type="entry name" value="Rieske [2Fe-2S] iron-sulphur domain"/>
    <property type="match status" value="1"/>
</dbReference>
<keyword evidence="10" id="KW-0560">Oxidoreductase</keyword>
<dbReference type="PANTHER" id="PTHR10134">
    <property type="entry name" value="CYTOCHROME B-C1 COMPLEX SUBUNIT RIESKE, MITOCHONDRIAL"/>
    <property type="match status" value="1"/>
</dbReference>
<evidence type="ECO:0000256" key="5">
    <source>
        <dbReference type="ARBA" id="ARBA00023004"/>
    </source>
</evidence>
<dbReference type="PROSITE" id="PS51296">
    <property type="entry name" value="RIESKE"/>
    <property type="match status" value="1"/>
</dbReference>
<dbReference type="STRING" id="1090615.SAMN04515671_0729"/>
<keyword evidence="7" id="KW-1015">Disulfide bond</keyword>
<comment type="function">
    <text evidence="1">Iron-sulfur subunit of the cytochrome bc1 complex, an essential component of the respiratory electron transport chain required for ATP synthesis. The bc1 complex catalyzes the oxidation of menaquinol and the reduction of cytochrome c in the respiratory chain. The bc1 complex operates through a Q-cycle mechanism that couples electron transfer to generation of the proton gradient that drives ATP synthesis.</text>
</comment>
<dbReference type="GO" id="GO:0046872">
    <property type="term" value="F:metal ion binding"/>
    <property type="evidence" value="ECO:0007669"/>
    <property type="project" value="UniProtKB-KW"/>
</dbReference>
<keyword evidence="6" id="KW-0411">Iron-sulfur</keyword>
<name>A0A1H0J078_9ACTN</name>
<dbReference type="SUPFAM" id="SSF50022">
    <property type="entry name" value="ISP domain"/>
    <property type="match status" value="1"/>
</dbReference>
<keyword evidence="3" id="KW-0001">2Fe-2S</keyword>
<evidence type="ECO:0000256" key="4">
    <source>
        <dbReference type="ARBA" id="ARBA00022723"/>
    </source>
</evidence>
<proteinExistence type="predicted"/>
<protein>
    <recommendedName>
        <fullName evidence="2">Cytochrome bc1 complex Rieske iron-sulfur subunit</fullName>
    </recommendedName>
    <alternativeName>
        <fullName evidence="8">Cytochrome bc1 reductase complex subunit QcrA</fullName>
    </alternativeName>
</protein>
<evidence type="ECO:0000313" key="11">
    <source>
        <dbReference type="Proteomes" id="UP000198741"/>
    </source>
</evidence>
<gene>
    <name evidence="10" type="ORF">SAMN04515671_0729</name>
</gene>
<dbReference type="OrthoDB" id="25106at2"/>
<dbReference type="GO" id="GO:0016705">
    <property type="term" value="F:oxidoreductase activity, acting on paired donors, with incorporation or reduction of molecular oxygen"/>
    <property type="evidence" value="ECO:0007669"/>
    <property type="project" value="UniProtKB-ARBA"/>
</dbReference>
<keyword evidence="4" id="KW-0479">Metal-binding</keyword>
<evidence type="ECO:0000256" key="8">
    <source>
        <dbReference type="ARBA" id="ARBA00029586"/>
    </source>
</evidence>
<keyword evidence="10" id="KW-0223">Dioxygenase</keyword>
<dbReference type="GO" id="GO:0051537">
    <property type="term" value="F:2 iron, 2 sulfur cluster binding"/>
    <property type="evidence" value="ECO:0007669"/>
    <property type="project" value="UniProtKB-KW"/>
</dbReference>